<name>A0A8S9Z037_9TREM</name>
<keyword evidence="2" id="KW-1185">Reference proteome</keyword>
<accession>A0A8S9Z037</accession>
<gene>
    <name evidence="1" type="ORF">EG68_03930</name>
</gene>
<dbReference type="Proteomes" id="UP000822476">
    <property type="component" value="Unassembled WGS sequence"/>
</dbReference>
<organism evidence="1 2">
    <name type="scientific">Paragonimus skrjabini miyazakii</name>
    <dbReference type="NCBI Taxonomy" id="59628"/>
    <lineage>
        <taxon>Eukaryota</taxon>
        <taxon>Metazoa</taxon>
        <taxon>Spiralia</taxon>
        <taxon>Lophotrochozoa</taxon>
        <taxon>Platyhelminthes</taxon>
        <taxon>Trematoda</taxon>
        <taxon>Digenea</taxon>
        <taxon>Plagiorchiida</taxon>
        <taxon>Troglotremata</taxon>
        <taxon>Troglotrematidae</taxon>
        <taxon>Paragonimus</taxon>
    </lineage>
</organism>
<evidence type="ECO:0000313" key="2">
    <source>
        <dbReference type="Proteomes" id="UP000822476"/>
    </source>
</evidence>
<comment type="caution">
    <text evidence="1">The sequence shown here is derived from an EMBL/GenBank/DDBJ whole genome shotgun (WGS) entry which is preliminary data.</text>
</comment>
<reference evidence="1" key="1">
    <citation type="submission" date="2019-07" db="EMBL/GenBank/DDBJ databases">
        <title>Annotation for the trematode Paragonimus miyazaki's.</title>
        <authorList>
            <person name="Choi Y.-J."/>
        </authorList>
    </citation>
    <scope>NUCLEOTIDE SEQUENCE</scope>
    <source>
        <strain evidence="1">Japan</strain>
    </source>
</reference>
<sequence>MMKLSLAHIGPAFNATYVNYLIPTVRENSCHAPRETLRNRRPLAGSIALIMRGYTIMNALIRWNRTRAQVDFPLNATVLSKPVHIIPWSFW</sequence>
<protein>
    <submittedName>
        <fullName evidence="1">Uncharacterized protein</fullName>
    </submittedName>
</protein>
<dbReference type="EMBL" id="JTDE01001492">
    <property type="protein sequence ID" value="KAF7258866.1"/>
    <property type="molecule type" value="Genomic_DNA"/>
</dbReference>
<evidence type="ECO:0000313" key="1">
    <source>
        <dbReference type="EMBL" id="KAF7258866.1"/>
    </source>
</evidence>
<dbReference type="OrthoDB" id="206201at2759"/>
<dbReference type="AlphaFoldDB" id="A0A8S9Z037"/>
<proteinExistence type="predicted"/>